<dbReference type="SUPFAM" id="SSF57667">
    <property type="entry name" value="beta-beta-alpha zinc fingers"/>
    <property type="match status" value="1"/>
</dbReference>
<feature type="domain" description="CHHC U11-48K-type" evidence="4">
    <location>
        <begin position="16"/>
        <end position="43"/>
    </location>
</feature>
<protein>
    <recommendedName>
        <fullName evidence="4">CHHC U11-48K-type domain-containing protein</fullName>
    </recommendedName>
</protein>
<dbReference type="PANTHER" id="PTHR21402">
    <property type="entry name" value="GAMETOCYTE SPECIFIC FACTOR 1-RELATED"/>
    <property type="match status" value="1"/>
</dbReference>
<dbReference type="InterPro" id="IPR036236">
    <property type="entry name" value="Znf_C2H2_sf"/>
</dbReference>
<evidence type="ECO:0000259" key="4">
    <source>
        <dbReference type="PROSITE" id="PS51800"/>
    </source>
</evidence>
<dbReference type="EMBL" id="KQ973249">
    <property type="protein sequence ID" value="KXZ75598.1"/>
    <property type="molecule type" value="Genomic_DNA"/>
</dbReference>
<dbReference type="InterPro" id="IPR022776">
    <property type="entry name" value="TRM13/UPF0224_CHHC_Znf_dom"/>
</dbReference>
<organism evidence="5 6">
    <name type="scientific">Tribolium castaneum</name>
    <name type="common">Red flour beetle</name>
    <dbReference type="NCBI Taxonomy" id="7070"/>
    <lineage>
        <taxon>Eukaryota</taxon>
        <taxon>Metazoa</taxon>
        <taxon>Ecdysozoa</taxon>
        <taxon>Arthropoda</taxon>
        <taxon>Hexapoda</taxon>
        <taxon>Insecta</taxon>
        <taxon>Pterygota</taxon>
        <taxon>Neoptera</taxon>
        <taxon>Endopterygota</taxon>
        <taxon>Coleoptera</taxon>
        <taxon>Polyphaga</taxon>
        <taxon>Cucujiformia</taxon>
        <taxon>Tenebrionidae</taxon>
        <taxon>Tenebrionidae incertae sedis</taxon>
        <taxon>Tribolium</taxon>
    </lineage>
</organism>
<dbReference type="PANTHER" id="PTHR21402:SF14">
    <property type="entry name" value="GAMETOCYTE-SPECIFIC FACTOR 1 HOMOLOG"/>
    <property type="match status" value="1"/>
</dbReference>
<keyword evidence="3" id="KW-0862">Zinc</keyword>
<accession>A0A139W8K0</accession>
<dbReference type="Proteomes" id="UP000007266">
    <property type="component" value="Unassembled WGS sequence"/>
</dbReference>
<evidence type="ECO:0000313" key="6">
    <source>
        <dbReference type="Proteomes" id="UP000007266"/>
    </source>
</evidence>
<evidence type="ECO:0000256" key="2">
    <source>
        <dbReference type="ARBA" id="ARBA00022771"/>
    </source>
</evidence>
<keyword evidence="1" id="KW-0479">Metal-binding</keyword>
<dbReference type="InParanoid" id="A0A139W8K0"/>
<dbReference type="GO" id="GO:0008270">
    <property type="term" value="F:zinc ion binding"/>
    <property type="evidence" value="ECO:0007669"/>
    <property type="project" value="UniProtKB-KW"/>
</dbReference>
<name>A0A139W8K0_TRICA</name>
<reference evidence="5 6" key="1">
    <citation type="journal article" date="2008" name="Nature">
        <title>The genome of the model beetle and pest Tribolium castaneum.</title>
        <authorList>
            <consortium name="Tribolium Genome Sequencing Consortium"/>
            <person name="Richards S."/>
            <person name="Gibbs R.A."/>
            <person name="Weinstock G.M."/>
            <person name="Brown S.J."/>
            <person name="Denell R."/>
            <person name="Beeman R.W."/>
            <person name="Gibbs R."/>
            <person name="Beeman R.W."/>
            <person name="Brown S.J."/>
            <person name="Bucher G."/>
            <person name="Friedrich M."/>
            <person name="Grimmelikhuijzen C.J."/>
            <person name="Klingler M."/>
            <person name="Lorenzen M."/>
            <person name="Richards S."/>
            <person name="Roth S."/>
            <person name="Schroder R."/>
            <person name="Tautz D."/>
            <person name="Zdobnov E.M."/>
            <person name="Muzny D."/>
            <person name="Gibbs R.A."/>
            <person name="Weinstock G.M."/>
            <person name="Attaway T."/>
            <person name="Bell S."/>
            <person name="Buhay C.J."/>
            <person name="Chandrabose M.N."/>
            <person name="Chavez D."/>
            <person name="Clerk-Blankenburg K.P."/>
            <person name="Cree A."/>
            <person name="Dao M."/>
            <person name="Davis C."/>
            <person name="Chacko J."/>
            <person name="Dinh H."/>
            <person name="Dugan-Rocha S."/>
            <person name="Fowler G."/>
            <person name="Garner T.T."/>
            <person name="Garnes J."/>
            <person name="Gnirke A."/>
            <person name="Hawes A."/>
            <person name="Hernandez J."/>
            <person name="Hines S."/>
            <person name="Holder M."/>
            <person name="Hume J."/>
            <person name="Jhangiani S.N."/>
            <person name="Joshi V."/>
            <person name="Khan Z.M."/>
            <person name="Jackson L."/>
            <person name="Kovar C."/>
            <person name="Kowis A."/>
            <person name="Lee S."/>
            <person name="Lewis L.R."/>
            <person name="Margolis J."/>
            <person name="Morgan M."/>
            <person name="Nazareth L.V."/>
            <person name="Nguyen N."/>
            <person name="Okwuonu G."/>
            <person name="Parker D."/>
            <person name="Richards S."/>
            <person name="Ruiz S.J."/>
            <person name="Santibanez J."/>
            <person name="Savard J."/>
            <person name="Scherer S.E."/>
            <person name="Schneider B."/>
            <person name="Sodergren E."/>
            <person name="Tautz D."/>
            <person name="Vattahil S."/>
            <person name="Villasana D."/>
            <person name="White C.S."/>
            <person name="Wright R."/>
            <person name="Park Y."/>
            <person name="Beeman R.W."/>
            <person name="Lord J."/>
            <person name="Oppert B."/>
            <person name="Lorenzen M."/>
            <person name="Brown S."/>
            <person name="Wang L."/>
            <person name="Savard J."/>
            <person name="Tautz D."/>
            <person name="Richards S."/>
            <person name="Weinstock G."/>
            <person name="Gibbs R.A."/>
            <person name="Liu Y."/>
            <person name="Worley K."/>
            <person name="Weinstock G."/>
            <person name="Elsik C.G."/>
            <person name="Reese J.T."/>
            <person name="Elhaik E."/>
            <person name="Landan G."/>
            <person name="Graur D."/>
            <person name="Arensburger P."/>
            <person name="Atkinson P."/>
            <person name="Beeman R.W."/>
            <person name="Beidler J."/>
            <person name="Brown S.J."/>
            <person name="Demuth J.P."/>
            <person name="Drury D.W."/>
            <person name="Du Y.Z."/>
            <person name="Fujiwara H."/>
            <person name="Lorenzen M."/>
            <person name="Maselli V."/>
            <person name="Osanai M."/>
            <person name="Park Y."/>
            <person name="Robertson H.M."/>
            <person name="Tu Z."/>
            <person name="Wang J.J."/>
            <person name="Wang S."/>
            <person name="Richards S."/>
            <person name="Song H."/>
            <person name="Zhang L."/>
            <person name="Sodergren E."/>
            <person name="Werner D."/>
            <person name="Stanke M."/>
            <person name="Morgenstern B."/>
            <person name="Solovyev V."/>
            <person name="Kosarev P."/>
            <person name="Brown G."/>
            <person name="Chen H.C."/>
            <person name="Ermolaeva O."/>
            <person name="Hlavina W."/>
            <person name="Kapustin Y."/>
            <person name="Kiryutin B."/>
            <person name="Kitts P."/>
            <person name="Maglott D."/>
            <person name="Pruitt K."/>
            <person name="Sapojnikov V."/>
            <person name="Souvorov A."/>
            <person name="Mackey A.J."/>
            <person name="Waterhouse R.M."/>
            <person name="Wyder S."/>
            <person name="Zdobnov E.M."/>
            <person name="Zdobnov E.M."/>
            <person name="Wyder S."/>
            <person name="Kriventseva E.V."/>
            <person name="Kadowaki T."/>
            <person name="Bork P."/>
            <person name="Aranda M."/>
            <person name="Bao R."/>
            <person name="Beermann A."/>
            <person name="Berns N."/>
            <person name="Bolognesi R."/>
            <person name="Bonneton F."/>
            <person name="Bopp D."/>
            <person name="Brown S.J."/>
            <person name="Bucher G."/>
            <person name="Butts T."/>
            <person name="Chaumot A."/>
            <person name="Denell R.E."/>
            <person name="Ferrier D.E."/>
            <person name="Friedrich M."/>
            <person name="Gordon C.M."/>
            <person name="Jindra M."/>
            <person name="Klingler M."/>
            <person name="Lan Q."/>
            <person name="Lattorff H.M."/>
            <person name="Laudet V."/>
            <person name="von Levetsow C."/>
            <person name="Liu Z."/>
            <person name="Lutz R."/>
            <person name="Lynch J.A."/>
            <person name="da Fonseca R.N."/>
            <person name="Posnien N."/>
            <person name="Reuter R."/>
            <person name="Roth S."/>
            <person name="Savard J."/>
            <person name="Schinko J.B."/>
            <person name="Schmitt C."/>
            <person name="Schoppmeier M."/>
            <person name="Schroder R."/>
            <person name="Shippy T.D."/>
            <person name="Simonnet F."/>
            <person name="Marques-Souza H."/>
            <person name="Tautz D."/>
            <person name="Tomoyasu Y."/>
            <person name="Trauner J."/>
            <person name="Van der Zee M."/>
            <person name="Vervoort M."/>
            <person name="Wittkopp N."/>
            <person name="Wimmer E.A."/>
            <person name="Yang X."/>
            <person name="Jones A.K."/>
            <person name="Sattelle D.B."/>
            <person name="Ebert P.R."/>
            <person name="Nelson D."/>
            <person name="Scott J.G."/>
            <person name="Beeman R.W."/>
            <person name="Muthukrishnan S."/>
            <person name="Kramer K.J."/>
            <person name="Arakane Y."/>
            <person name="Beeman R.W."/>
            <person name="Zhu Q."/>
            <person name="Hogenkamp D."/>
            <person name="Dixit R."/>
            <person name="Oppert B."/>
            <person name="Jiang H."/>
            <person name="Zou Z."/>
            <person name="Marshall J."/>
            <person name="Elpidina E."/>
            <person name="Vinokurov K."/>
            <person name="Oppert C."/>
            <person name="Zou Z."/>
            <person name="Evans J."/>
            <person name="Lu Z."/>
            <person name="Zhao P."/>
            <person name="Sumathipala N."/>
            <person name="Altincicek B."/>
            <person name="Vilcinskas A."/>
            <person name="Williams M."/>
            <person name="Hultmark D."/>
            <person name="Hetru C."/>
            <person name="Jiang H."/>
            <person name="Grimmelikhuijzen C.J."/>
            <person name="Hauser F."/>
            <person name="Cazzamali G."/>
            <person name="Williamson M."/>
            <person name="Park Y."/>
            <person name="Li B."/>
            <person name="Tanaka Y."/>
            <person name="Predel R."/>
            <person name="Neupert S."/>
            <person name="Schachtner J."/>
            <person name="Verleyen P."/>
            <person name="Raible F."/>
            <person name="Bork P."/>
            <person name="Friedrich M."/>
            <person name="Walden K.K."/>
            <person name="Robertson H.M."/>
            <person name="Angeli S."/>
            <person name="Foret S."/>
            <person name="Bucher G."/>
            <person name="Schuetz S."/>
            <person name="Maleszka R."/>
            <person name="Wimmer E.A."/>
            <person name="Beeman R.W."/>
            <person name="Lorenzen M."/>
            <person name="Tomoyasu Y."/>
            <person name="Miller S.C."/>
            <person name="Grossmann D."/>
            <person name="Bucher G."/>
        </authorList>
    </citation>
    <scope>NUCLEOTIDE SEQUENCE [LARGE SCALE GENOMIC DNA]</scope>
    <source>
        <strain evidence="5 6">Georgia GA2</strain>
    </source>
</reference>
<evidence type="ECO:0000256" key="3">
    <source>
        <dbReference type="ARBA" id="ARBA00022833"/>
    </source>
</evidence>
<dbReference type="AlphaFoldDB" id="A0A139W8K0"/>
<gene>
    <name evidence="5" type="primary">AUGUSTUS-3.0.2_31009</name>
    <name evidence="5" type="ORF">TcasGA2_TC031009</name>
</gene>
<reference evidence="5 6" key="2">
    <citation type="journal article" date="2010" name="Nucleic Acids Res.">
        <title>BeetleBase in 2010: revisions to provide comprehensive genomic information for Tribolium castaneum.</title>
        <authorList>
            <person name="Kim H.S."/>
            <person name="Murphy T."/>
            <person name="Xia J."/>
            <person name="Caragea D."/>
            <person name="Park Y."/>
            <person name="Beeman R.W."/>
            <person name="Lorenzen M.D."/>
            <person name="Butcher S."/>
            <person name="Manak J.R."/>
            <person name="Brown S.J."/>
        </authorList>
    </citation>
    <scope>NUCLEOTIDE SEQUENCE [LARGE SCALE GENOMIC DNA]</scope>
    <source>
        <strain evidence="5 6">Georgia GA2</strain>
    </source>
</reference>
<keyword evidence="6" id="KW-1185">Reference proteome</keyword>
<dbReference type="InterPro" id="IPR051591">
    <property type="entry name" value="UPF0224_FAM112_RNA_Proc"/>
</dbReference>
<dbReference type="Pfam" id="PF05253">
    <property type="entry name" value="zf-U11-48K"/>
    <property type="match status" value="1"/>
</dbReference>
<evidence type="ECO:0000256" key="1">
    <source>
        <dbReference type="ARBA" id="ARBA00022723"/>
    </source>
</evidence>
<keyword evidence="2" id="KW-0863">Zinc-finger</keyword>
<dbReference type="PROSITE" id="PS51800">
    <property type="entry name" value="ZF_CHHC_U11_48K"/>
    <property type="match status" value="1"/>
</dbReference>
<evidence type="ECO:0000313" key="5">
    <source>
        <dbReference type="EMBL" id="KXZ75598.1"/>
    </source>
</evidence>
<proteinExistence type="predicted"/>
<sequence length="71" mass="8588">MEAIRKSSIYNTPEDVIICPYNKAHVLLWYRLERHIWKCHRADKVKQKDWYEMMVKEEEEENSMSPATSNS</sequence>